<comment type="caution">
    <text evidence="1">The sequence shown here is derived from an EMBL/GenBank/DDBJ whole genome shotgun (WGS) entry which is preliminary data.</text>
</comment>
<dbReference type="InterPro" id="IPR029033">
    <property type="entry name" value="His_PPase_superfam"/>
</dbReference>
<gene>
    <name evidence="1" type="ORF">GH741_03820</name>
</gene>
<protein>
    <submittedName>
        <fullName evidence="1">Histidine phosphatase family protein</fullName>
    </submittedName>
</protein>
<name>A0A6A8D881_9BACI</name>
<dbReference type="InterPro" id="IPR013078">
    <property type="entry name" value="His_Pase_superF_clade-1"/>
</dbReference>
<evidence type="ECO:0000313" key="1">
    <source>
        <dbReference type="EMBL" id="MRH41798.1"/>
    </source>
</evidence>
<dbReference type="GO" id="GO:0005737">
    <property type="term" value="C:cytoplasm"/>
    <property type="evidence" value="ECO:0007669"/>
    <property type="project" value="TreeGrafter"/>
</dbReference>
<dbReference type="SUPFAM" id="SSF53254">
    <property type="entry name" value="Phosphoglycerate mutase-like"/>
    <property type="match status" value="1"/>
</dbReference>
<dbReference type="Proteomes" id="UP000799092">
    <property type="component" value="Unassembled WGS sequence"/>
</dbReference>
<dbReference type="Gene3D" id="3.40.50.1240">
    <property type="entry name" value="Phosphoglycerate mutase-like"/>
    <property type="match status" value="1"/>
</dbReference>
<proteinExistence type="predicted"/>
<accession>A0A6A8D881</accession>
<dbReference type="InterPro" id="IPR050275">
    <property type="entry name" value="PGM_Phosphatase"/>
</dbReference>
<dbReference type="RefSeq" id="WP_153735420.1">
    <property type="nucleotide sequence ID" value="NZ_WJNG01000002.1"/>
</dbReference>
<dbReference type="OrthoDB" id="2185101at2"/>
<reference evidence="1" key="1">
    <citation type="submission" date="2019-11" db="EMBL/GenBank/DDBJ databases">
        <authorList>
            <person name="Li J."/>
        </authorList>
    </citation>
    <scope>NUCLEOTIDE SEQUENCE</scope>
    <source>
        <strain evidence="1">B6B</strain>
    </source>
</reference>
<dbReference type="EMBL" id="WJNG01000002">
    <property type="protein sequence ID" value="MRH41798.1"/>
    <property type="molecule type" value="Genomic_DNA"/>
</dbReference>
<organism evidence="1 2">
    <name type="scientific">Aquibacillus halophilus</name>
    <dbReference type="NCBI Taxonomy" id="930132"/>
    <lineage>
        <taxon>Bacteria</taxon>
        <taxon>Bacillati</taxon>
        <taxon>Bacillota</taxon>
        <taxon>Bacilli</taxon>
        <taxon>Bacillales</taxon>
        <taxon>Bacillaceae</taxon>
        <taxon>Aquibacillus</taxon>
    </lineage>
</organism>
<dbReference type="GO" id="GO:0016791">
    <property type="term" value="F:phosphatase activity"/>
    <property type="evidence" value="ECO:0007669"/>
    <property type="project" value="TreeGrafter"/>
</dbReference>
<dbReference type="Pfam" id="PF00300">
    <property type="entry name" value="His_Phos_1"/>
    <property type="match status" value="1"/>
</dbReference>
<dbReference type="PANTHER" id="PTHR48100">
    <property type="entry name" value="BROAD-SPECIFICITY PHOSPHATASE YOR283W-RELATED"/>
    <property type="match status" value="1"/>
</dbReference>
<evidence type="ECO:0000313" key="2">
    <source>
        <dbReference type="Proteomes" id="UP000799092"/>
    </source>
</evidence>
<dbReference type="SMART" id="SM00855">
    <property type="entry name" value="PGAM"/>
    <property type="match status" value="1"/>
</dbReference>
<sequence length="188" mass="22055">MNTFLYFVRHADSTYTPDEWNRPLSDQGINDASLVVERLKLENVDYIVSSPYKRAIQTVEGLAVLLDCEIQIINEFKERKIADKPVVDFNKTIKKLWSDQEYSIHGGESNQNAQERGVKATIKVLQQYKGKNIVIATHGNLMVLIMNYFNKRYDYEFWQKLSMPDIYRLTFEGTELKEVNRLWSNNYS</sequence>
<dbReference type="AlphaFoldDB" id="A0A6A8D881"/>
<keyword evidence="2" id="KW-1185">Reference proteome</keyword>
<dbReference type="CDD" id="cd07067">
    <property type="entry name" value="HP_PGM_like"/>
    <property type="match status" value="1"/>
</dbReference>
<dbReference type="PANTHER" id="PTHR48100:SF59">
    <property type="entry name" value="ADENOSYLCOBALAMIN_ALPHA-RIBAZOLE PHOSPHATASE"/>
    <property type="match status" value="1"/>
</dbReference>